<reference evidence="1 2" key="2">
    <citation type="submission" date="2020-02" db="EMBL/GenBank/DDBJ databases">
        <title>Candidatus Galacturonibacter soehngenii shows hetero-acetogenic catabolism of galacturonic acid but lacks a canonical carbon monoxide dehydrogenase/acetyl-CoA synthase complex.</title>
        <authorList>
            <person name="Diender M."/>
            <person name="Stouten G.R."/>
            <person name="Petersen J.F."/>
            <person name="Nielsen P.H."/>
            <person name="Dueholm M.S."/>
            <person name="Pronk J.T."/>
            <person name="Van Loosdrecht M.C.M."/>
        </authorList>
    </citation>
    <scope>NUCLEOTIDE SEQUENCE [LARGE SCALE GENOMIC DNA]</scope>
    <source>
        <strain evidence="1">GalUA</strain>
    </source>
</reference>
<dbReference type="Proteomes" id="UP000461768">
    <property type="component" value="Unassembled WGS sequence"/>
</dbReference>
<organism evidence="1 2">
    <name type="scientific">Candidatus Galacturonatibacter soehngenii</name>
    <dbReference type="NCBI Taxonomy" id="2307010"/>
    <lineage>
        <taxon>Bacteria</taxon>
        <taxon>Bacillati</taxon>
        <taxon>Bacillota</taxon>
        <taxon>Clostridia</taxon>
        <taxon>Lachnospirales</taxon>
        <taxon>Lachnospiraceae</taxon>
        <taxon>Candidatus Galacturonatibacter</taxon>
    </lineage>
</organism>
<dbReference type="RefSeq" id="WP_151147427.1">
    <property type="nucleotide sequence ID" value="NZ_WAGX01000007.1"/>
</dbReference>
<keyword evidence="2" id="KW-1185">Reference proteome</keyword>
<dbReference type="OrthoDB" id="2049243at2"/>
<sequence>MRIENEDTAIKTIGITGVQKGAGVTHLSIMLGNYIRAKLNKNVTIIEMNQSGAFKELKEYYLAKHKHEQEYDTFSISEVTYYYKVEKEMLGMIFNLCRDYVIIDFGEINEECTKEFLKCNIKIVVGNLNPWNRTKLISYMEFFISRDYLGKIKYVSRFITKDEIRHIKNIYKTNIYAQPFEPDPFLIHGCNFEFLENLL</sequence>
<dbReference type="EMBL" id="WAGX01000007">
    <property type="protein sequence ID" value="KAB1435827.1"/>
    <property type="molecule type" value="Genomic_DNA"/>
</dbReference>
<evidence type="ECO:0008006" key="3">
    <source>
        <dbReference type="Google" id="ProtNLM"/>
    </source>
</evidence>
<gene>
    <name evidence="1" type="ORF">F7O84_15735</name>
</gene>
<protein>
    <recommendedName>
        <fullName evidence="3">ParA family protein</fullName>
    </recommendedName>
</protein>
<dbReference type="AlphaFoldDB" id="A0A7V7QI49"/>
<reference evidence="1 2" key="1">
    <citation type="submission" date="2019-09" db="EMBL/GenBank/DDBJ databases">
        <authorList>
            <person name="Valk L.C."/>
        </authorList>
    </citation>
    <scope>NUCLEOTIDE SEQUENCE [LARGE SCALE GENOMIC DNA]</scope>
    <source>
        <strain evidence="1">GalUA</strain>
    </source>
</reference>
<accession>A0A7V7QI49</accession>
<evidence type="ECO:0000313" key="1">
    <source>
        <dbReference type="EMBL" id="KAB1435827.1"/>
    </source>
</evidence>
<name>A0A7V7QI49_9FIRM</name>
<proteinExistence type="predicted"/>
<evidence type="ECO:0000313" key="2">
    <source>
        <dbReference type="Proteomes" id="UP000461768"/>
    </source>
</evidence>
<comment type="caution">
    <text evidence="1">The sequence shown here is derived from an EMBL/GenBank/DDBJ whole genome shotgun (WGS) entry which is preliminary data.</text>
</comment>